<dbReference type="InterPro" id="IPR015421">
    <property type="entry name" value="PyrdxlP-dep_Trfase_major"/>
</dbReference>
<dbReference type="InterPro" id="IPR004838">
    <property type="entry name" value="NHTrfase_class1_PyrdxlP-BS"/>
</dbReference>
<dbReference type="EMBL" id="JBHULX010000039">
    <property type="protein sequence ID" value="MFD2592900.1"/>
    <property type="molecule type" value="Genomic_DNA"/>
</dbReference>
<dbReference type="Gene3D" id="3.90.1150.10">
    <property type="entry name" value="Aspartate Aminotransferase, domain 1"/>
    <property type="match status" value="1"/>
</dbReference>
<dbReference type="InterPro" id="IPR050596">
    <property type="entry name" value="AspAT/PAT-like"/>
</dbReference>
<organism evidence="8 9">
    <name type="scientific">Aquimarina hainanensis</name>
    <dbReference type="NCBI Taxonomy" id="1578017"/>
    <lineage>
        <taxon>Bacteria</taxon>
        <taxon>Pseudomonadati</taxon>
        <taxon>Bacteroidota</taxon>
        <taxon>Flavobacteriia</taxon>
        <taxon>Flavobacteriales</taxon>
        <taxon>Flavobacteriaceae</taxon>
        <taxon>Aquimarina</taxon>
    </lineage>
</organism>
<evidence type="ECO:0000259" key="7">
    <source>
        <dbReference type="Pfam" id="PF00155"/>
    </source>
</evidence>
<evidence type="ECO:0000256" key="6">
    <source>
        <dbReference type="RuleBase" id="RU000481"/>
    </source>
</evidence>
<keyword evidence="9" id="KW-1185">Reference proteome</keyword>
<gene>
    <name evidence="8" type="ORF">ACFSTE_18830</name>
</gene>
<dbReference type="InterPro" id="IPR015422">
    <property type="entry name" value="PyrdxlP-dep_Trfase_small"/>
</dbReference>
<feature type="domain" description="Aminotransferase class I/classII large" evidence="7">
    <location>
        <begin position="26"/>
        <end position="364"/>
    </location>
</feature>
<keyword evidence="3 6" id="KW-0032">Aminotransferase</keyword>
<protein>
    <recommendedName>
        <fullName evidence="6">Aminotransferase</fullName>
        <ecNumber evidence="6">2.6.1.-</ecNumber>
    </recommendedName>
</protein>
<dbReference type="RefSeq" id="WP_378255074.1">
    <property type="nucleotide sequence ID" value="NZ_JBHSJV010000001.1"/>
</dbReference>
<dbReference type="InterPro" id="IPR015424">
    <property type="entry name" value="PyrdxlP-dep_Trfase"/>
</dbReference>
<evidence type="ECO:0000256" key="4">
    <source>
        <dbReference type="ARBA" id="ARBA00022679"/>
    </source>
</evidence>
<evidence type="ECO:0000256" key="5">
    <source>
        <dbReference type="ARBA" id="ARBA00022898"/>
    </source>
</evidence>
<evidence type="ECO:0000256" key="1">
    <source>
        <dbReference type="ARBA" id="ARBA00001933"/>
    </source>
</evidence>
<dbReference type="PANTHER" id="PTHR46383:SF1">
    <property type="entry name" value="ASPARTATE AMINOTRANSFERASE"/>
    <property type="match status" value="1"/>
</dbReference>
<sequence length="409" mass="45794">MYRSVAESQTLLINTQSRKLEAENKSVIKFGFGQSPFFPPQFVMDALKEAVHHKEYTSVQGDYELRKLIADFHRQHNGIITDPDNILIAPGSKSLLYSILMSFEKADVFIASPSWVSYEPQARLAGHTTIRLKTSFEDRWRITPEMLVEASKEKKNEVSILILNYPGNPDGLSYTEEELTSLAGTAKALDILVIADEIYGLLNHSNTHKSFVQYYPEKTITTTGLSKWCGAGGWRLGVALLYDSIAPAFKKTLIGIGSETYSCAPAPVQMAARAAYGNFQLSMEYVNAQNKYLSIIGNYCATVLNENDIQTHTPEGGFYLFPDFSRFKKKLSDRGIFTSFQLCEKLLEETGVALLPAAAFGFEKEYLAARLAYVDFDDPLIENSTETVEELFPRVVKGIAAIVQWFSKM</sequence>
<keyword evidence="5" id="KW-0663">Pyridoxal phosphate</keyword>
<comment type="similarity">
    <text evidence="2 6">Belongs to the class-I pyridoxal-phosphate-dependent aminotransferase family.</text>
</comment>
<evidence type="ECO:0000313" key="8">
    <source>
        <dbReference type="EMBL" id="MFD2592900.1"/>
    </source>
</evidence>
<dbReference type="Pfam" id="PF00155">
    <property type="entry name" value="Aminotran_1_2"/>
    <property type="match status" value="1"/>
</dbReference>
<evidence type="ECO:0000256" key="2">
    <source>
        <dbReference type="ARBA" id="ARBA00007441"/>
    </source>
</evidence>
<reference evidence="9" key="1">
    <citation type="journal article" date="2019" name="Int. J. Syst. Evol. Microbiol.">
        <title>The Global Catalogue of Microorganisms (GCM) 10K type strain sequencing project: providing services to taxonomists for standard genome sequencing and annotation.</title>
        <authorList>
            <consortium name="The Broad Institute Genomics Platform"/>
            <consortium name="The Broad Institute Genome Sequencing Center for Infectious Disease"/>
            <person name="Wu L."/>
            <person name="Ma J."/>
        </authorList>
    </citation>
    <scope>NUCLEOTIDE SEQUENCE [LARGE SCALE GENOMIC DNA]</scope>
    <source>
        <strain evidence="9">KCTC 42423</strain>
    </source>
</reference>
<accession>A0ABW5NBS6</accession>
<keyword evidence="4 6" id="KW-0808">Transferase</keyword>
<dbReference type="GO" id="GO:0008483">
    <property type="term" value="F:transaminase activity"/>
    <property type="evidence" value="ECO:0007669"/>
    <property type="project" value="UniProtKB-KW"/>
</dbReference>
<dbReference type="Gene3D" id="3.40.640.10">
    <property type="entry name" value="Type I PLP-dependent aspartate aminotransferase-like (Major domain)"/>
    <property type="match status" value="1"/>
</dbReference>
<dbReference type="SUPFAM" id="SSF53383">
    <property type="entry name" value="PLP-dependent transferases"/>
    <property type="match status" value="1"/>
</dbReference>
<evidence type="ECO:0000256" key="3">
    <source>
        <dbReference type="ARBA" id="ARBA00022576"/>
    </source>
</evidence>
<dbReference type="Proteomes" id="UP001597459">
    <property type="component" value="Unassembled WGS sequence"/>
</dbReference>
<evidence type="ECO:0000313" key="9">
    <source>
        <dbReference type="Proteomes" id="UP001597459"/>
    </source>
</evidence>
<dbReference type="EC" id="2.6.1.-" evidence="6"/>
<dbReference type="CDD" id="cd00609">
    <property type="entry name" value="AAT_like"/>
    <property type="match status" value="1"/>
</dbReference>
<name>A0ABW5NBS6_9FLAO</name>
<dbReference type="InterPro" id="IPR004839">
    <property type="entry name" value="Aminotransferase_I/II_large"/>
</dbReference>
<comment type="caution">
    <text evidence="8">The sequence shown here is derived from an EMBL/GenBank/DDBJ whole genome shotgun (WGS) entry which is preliminary data.</text>
</comment>
<dbReference type="PROSITE" id="PS00105">
    <property type="entry name" value="AA_TRANSFER_CLASS_1"/>
    <property type="match status" value="1"/>
</dbReference>
<comment type="cofactor">
    <cofactor evidence="1 6">
        <name>pyridoxal 5'-phosphate</name>
        <dbReference type="ChEBI" id="CHEBI:597326"/>
    </cofactor>
</comment>
<dbReference type="PANTHER" id="PTHR46383">
    <property type="entry name" value="ASPARTATE AMINOTRANSFERASE"/>
    <property type="match status" value="1"/>
</dbReference>
<proteinExistence type="inferred from homology"/>